<reference evidence="4 5" key="1">
    <citation type="journal article" date="2020" name="IScience">
        <title>Genome Sequencing of the Endangered Kingdonia uniflora (Circaeasteraceae, Ranunculales) Reveals Potential Mechanisms of Evolutionary Specialization.</title>
        <authorList>
            <person name="Sun Y."/>
            <person name="Deng T."/>
            <person name="Zhang A."/>
            <person name="Moore M.J."/>
            <person name="Landis J.B."/>
            <person name="Lin N."/>
            <person name="Zhang H."/>
            <person name="Zhang X."/>
            <person name="Huang J."/>
            <person name="Zhang X."/>
            <person name="Sun H."/>
            <person name="Wang H."/>
        </authorList>
    </citation>
    <scope>NUCLEOTIDE SEQUENCE [LARGE SCALE GENOMIC DNA]</scope>
    <source>
        <strain evidence="4">TB1705</strain>
        <tissue evidence="4">Leaf</tissue>
    </source>
</reference>
<feature type="compositionally biased region" description="Basic and acidic residues" evidence="2">
    <location>
        <begin position="377"/>
        <end position="397"/>
    </location>
</feature>
<dbReference type="PROSITE" id="PS51449">
    <property type="entry name" value="MTTASE_N"/>
    <property type="match status" value="1"/>
</dbReference>
<feature type="region of interest" description="Disordered" evidence="2">
    <location>
        <begin position="459"/>
        <end position="478"/>
    </location>
</feature>
<dbReference type="OrthoDB" id="1596199at2759"/>
<keyword evidence="5" id="KW-1185">Reference proteome</keyword>
<dbReference type="Pfam" id="PF00919">
    <property type="entry name" value="UPF0004"/>
    <property type="match status" value="1"/>
</dbReference>
<dbReference type="InterPro" id="IPR012340">
    <property type="entry name" value="NA-bd_OB-fold"/>
</dbReference>
<dbReference type="EMBL" id="JACGCM010001700">
    <property type="protein sequence ID" value="KAF6151290.1"/>
    <property type="molecule type" value="Genomic_DNA"/>
</dbReference>
<dbReference type="PANTHER" id="PTHR11918:SF45">
    <property type="entry name" value="THREONYLCARBAMOYLADENOSINE TRNA METHYLTHIOTRANSFERASE"/>
    <property type="match status" value="1"/>
</dbReference>
<evidence type="ECO:0000256" key="2">
    <source>
        <dbReference type="SAM" id="MobiDB-lite"/>
    </source>
</evidence>
<dbReference type="Proteomes" id="UP000541444">
    <property type="component" value="Unassembled WGS sequence"/>
</dbReference>
<feature type="region of interest" description="Disordered" evidence="2">
    <location>
        <begin position="347"/>
        <end position="402"/>
    </location>
</feature>
<dbReference type="Gene3D" id="3.40.50.12160">
    <property type="entry name" value="Methylthiotransferase, N-terminal domain"/>
    <property type="match status" value="1"/>
</dbReference>
<organism evidence="4 5">
    <name type="scientific">Kingdonia uniflora</name>
    <dbReference type="NCBI Taxonomy" id="39325"/>
    <lineage>
        <taxon>Eukaryota</taxon>
        <taxon>Viridiplantae</taxon>
        <taxon>Streptophyta</taxon>
        <taxon>Embryophyta</taxon>
        <taxon>Tracheophyta</taxon>
        <taxon>Spermatophyta</taxon>
        <taxon>Magnoliopsida</taxon>
        <taxon>Ranunculales</taxon>
        <taxon>Circaeasteraceae</taxon>
        <taxon>Kingdonia</taxon>
    </lineage>
</organism>
<feature type="domain" description="MTTase N-terminal" evidence="3">
    <location>
        <begin position="135"/>
        <end position="261"/>
    </location>
</feature>
<dbReference type="PANTHER" id="PTHR11918">
    <property type="entry name" value="RADICAL SAM PROTEINS"/>
    <property type="match status" value="1"/>
</dbReference>
<dbReference type="GO" id="GO:0005783">
    <property type="term" value="C:endoplasmic reticulum"/>
    <property type="evidence" value="ECO:0007669"/>
    <property type="project" value="TreeGrafter"/>
</dbReference>
<comment type="caution">
    <text evidence="4">The sequence shown here is derived from an EMBL/GenBank/DDBJ whole genome shotgun (WGS) entry which is preliminary data.</text>
</comment>
<dbReference type="InterPro" id="IPR013848">
    <property type="entry name" value="Methylthiotransferase_N"/>
</dbReference>
<evidence type="ECO:0000259" key="3">
    <source>
        <dbReference type="PROSITE" id="PS51449"/>
    </source>
</evidence>
<evidence type="ECO:0000313" key="5">
    <source>
        <dbReference type="Proteomes" id="UP000541444"/>
    </source>
</evidence>
<keyword evidence="1" id="KW-0808">Transferase</keyword>
<proteinExistence type="predicted"/>
<dbReference type="InterPro" id="IPR038135">
    <property type="entry name" value="Methylthiotransferase_N_sf"/>
</dbReference>
<name>A0A7J7M922_9MAGN</name>
<evidence type="ECO:0000313" key="4">
    <source>
        <dbReference type="EMBL" id="KAF6151290.1"/>
    </source>
</evidence>
<dbReference type="GO" id="GO:0051539">
    <property type="term" value="F:4 iron, 4 sulfur cluster binding"/>
    <property type="evidence" value="ECO:0007669"/>
    <property type="project" value="UniProtKB-KW"/>
</dbReference>
<dbReference type="SUPFAM" id="SSF50249">
    <property type="entry name" value="Nucleic acid-binding proteins"/>
    <property type="match status" value="1"/>
</dbReference>
<evidence type="ECO:0000256" key="1">
    <source>
        <dbReference type="ARBA" id="ARBA00022679"/>
    </source>
</evidence>
<dbReference type="AlphaFoldDB" id="A0A7J7M922"/>
<dbReference type="GO" id="GO:0035598">
    <property type="term" value="F:tRNA (N(6)-L-threonylcarbamoyladenosine(37)-C(2))-methylthiotransferase activity"/>
    <property type="evidence" value="ECO:0007669"/>
    <property type="project" value="TreeGrafter"/>
</dbReference>
<protein>
    <recommendedName>
        <fullName evidence="3">MTTase N-terminal domain-containing protein</fullName>
    </recommendedName>
</protein>
<feature type="compositionally biased region" description="Acidic residues" evidence="2">
    <location>
        <begin position="353"/>
        <end position="362"/>
    </location>
</feature>
<sequence>MEPVNIEDGIDEHISLQVIDFSNLEDCVNKNDETLFFYILVLAIQYYGTAATILAEMCWEYVARFVIEGRSNQNNGGLSYAGKIEDMLVSGGVLQVFRLPLMSIGLNPKRLKNKKNLKRDNHLIATPSSDIPKTQTIYMKAFGCSHNPGDREYMVGQLSAFGYALSDNPEEADLWLINTCTVYSPSQSDIEKMVSVKGMIIRCSSLIPEIRVGVIQCLVCAYFSDPIIVDREDQMVEEQGLAGGSGPSKNRGDFAWLSLDVSSYLCDLNFECLRVANVAFREIDFEEKMHTRRASRLRLIDKEVKNENNVSGHAQMDEGSNVEELVIAKDIPLAVVILEAGGSSSRYRKEVATEDSGEEEMEGGQKKKGKGQAEPSGGERGEGEQSDRSEDSTESDKANGYIFQLKPPEGIMAYRGQIRLEMRLPLRRLVKEMLNFWEVTQVQMNGNLYEMMKRKRQKKTDSLLRSIPITSKPSKKRGGKGVLKFVEGIEEENLARKAERGKGKVVPNSPRVLQTKVTQCRRCRALGDDDAEDVGKDMTEAEREEQALAMAASMVELCGDDPDESSRQMKWSMYQGDAWAQSFNMAVKVLMRKIQEAVDSLELARGTEASVVSENKTLK</sequence>
<dbReference type="GO" id="GO:0046872">
    <property type="term" value="F:metal ion binding"/>
    <property type="evidence" value="ECO:0007669"/>
    <property type="project" value="UniProtKB-KW"/>
</dbReference>
<gene>
    <name evidence="4" type="ORF">GIB67_020612</name>
</gene>
<accession>A0A7J7M922</accession>